<keyword evidence="5" id="KW-0408">Iron</keyword>
<evidence type="ECO:0000256" key="4">
    <source>
        <dbReference type="ARBA" id="ARBA00022982"/>
    </source>
</evidence>
<evidence type="ECO:0000256" key="6">
    <source>
        <dbReference type="SAM" id="Coils"/>
    </source>
</evidence>
<keyword evidence="7" id="KW-1133">Transmembrane helix</keyword>
<dbReference type="GO" id="GO:0020037">
    <property type="term" value="F:heme binding"/>
    <property type="evidence" value="ECO:0007669"/>
    <property type="project" value="InterPro"/>
</dbReference>
<evidence type="ECO:0000259" key="8">
    <source>
        <dbReference type="PROSITE" id="PS51007"/>
    </source>
</evidence>
<keyword evidence="6" id="KW-0175">Coiled coil</keyword>
<proteinExistence type="predicted"/>
<feature type="coiled-coil region" evidence="6">
    <location>
        <begin position="74"/>
        <end position="108"/>
    </location>
</feature>
<accession>A0A381RLD7</accession>
<evidence type="ECO:0000256" key="2">
    <source>
        <dbReference type="ARBA" id="ARBA00022617"/>
    </source>
</evidence>
<gene>
    <name evidence="9" type="ORF">METZ01_LOCUS43581</name>
</gene>
<dbReference type="Gene3D" id="1.10.760.10">
    <property type="entry name" value="Cytochrome c-like domain"/>
    <property type="match status" value="5"/>
</dbReference>
<feature type="domain" description="Cytochrome c" evidence="8">
    <location>
        <begin position="473"/>
        <end position="560"/>
    </location>
</feature>
<evidence type="ECO:0000256" key="3">
    <source>
        <dbReference type="ARBA" id="ARBA00022723"/>
    </source>
</evidence>
<feature type="domain" description="Cytochrome c" evidence="8">
    <location>
        <begin position="726"/>
        <end position="818"/>
    </location>
</feature>
<evidence type="ECO:0000256" key="1">
    <source>
        <dbReference type="ARBA" id="ARBA00022448"/>
    </source>
</evidence>
<keyword evidence="1" id="KW-0813">Transport</keyword>
<keyword evidence="3" id="KW-0479">Metal-binding</keyword>
<dbReference type="InterPro" id="IPR036909">
    <property type="entry name" value="Cyt_c-like_dom_sf"/>
</dbReference>
<dbReference type="Gene3D" id="1.10.1130.10">
    <property type="entry name" value="Flavocytochrome C3, Chain A"/>
    <property type="match status" value="1"/>
</dbReference>
<keyword evidence="7" id="KW-0472">Membrane</keyword>
<evidence type="ECO:0000256" key="5">
    <source>
        <dbReference type="ARBA" id="ARBA00023004"/>
    </source>
</evidence>
<dbReference type="AlphaFoldDB" id="A0A381RLD7"/>
<feature type="domain" description="Cytochrome c" evidence="8">
    <location>
        <begin position="835"/>
        <end position="933"/>
    </location>
</feature>
<reference evidence="9" key="1">
    <citation type="submission" date="2018-05" db="EMBL/GenBank/DDBJ databases">
        <authorList>
            <person name="Lanie J.A."/>
            <person name="Ng W.-L."/>
            <person name="Kazmierczak K.M."/>
            <person name="Andrzejewski T.M."/>
            <person name="Davidsen T.M."/>
            <person name="Wayne K.J."/>
            <person name="Tettelin H."/>
            <person name="Glass J.I."/>
            <person name="Rusch D."/>
            <person name="Podicherti R."/>
            <person name="Tsui H.-C.T."/>
            <person name="Winkler M.E."/>
        </authorList>
    </citation>
    <scope>NUCLEOTIDE SEQUENCE</scope>
</reference>
<keyword evidence="2" id="KW-0349">Heme</keyword>
<dbReference type="GO" id="GO:0009055">
    <property type="term" value="F:electron transfer activity"/>
    <property type="evidence" value="ECO:0007669"/>
    <property type="project" value="InterPro"/>
</dbReference>
<evidence type="ECO:0000256" key="7">
    <source>
        <dbReference type="SAM" id="Phobius"/>
    </source>
</evidence>
<name>A0A381RLD7_9ZZZZ</name>
<keyword evidence="7" id="KW-0812">Transmembrane</keyword>
<sequence>MADKRTVGHAYNIDLLNVVFAASSIFLFVSVLWMVWDDYDREWKNYQRRFVQLETEVTRLGLEAANADIDSTVLEQLRADRARAEEELAAQEGQIAPLEDELADLDARLTLATQRAQFAKATYDVDKYTFEVSRREGNPESYVAREAEIEAQYGEWLELGLVVEQLTADRDGLRSQIAEVQQGVTDLDDQIRALTTETSRLEQRLVDLAPSLVDDYFLNAPLLDFMAPTLRVQQVITPNVFDDLNFIRVPKMDRCMTCHLAINREGYEEYPQPFTTHPNLDVYVGSASPHPLETTGCTVCHEGMPQSISFQDVSHTPVNEQQEHEWEESYDWAESHLWDYPMLPTGMAEASCAKCHVEEVYVPEADVLNLAYGLYERAGCYSCHKSSGFEDLRNPGPSLTKIESKLTPEWVADWIRDPRAVKPTTWMPRVWYNSNTSSPEDAQRNEVEIDAVVAYLFANSEEHSYAVPAPPRGDSANGQVIVESVGCLACHVTGDETREEAGPRRTFGQALQNIGSKTSYEWVFDWVRNPQHYSEGTFMPNLRLTDPEAADVAAYLLTLGGGQPREAEATYDQAYADSVLLDYLKAVVPTAEAEATITGLSGEERTLELGERVISRYGCFSCHDIAGFEEVQPIGIELSEEGTKLLTQLDFAFVDIPHTKIEWFENKLKDPRVYDQNRVLQPLEKLRMPNYGFSPEEVRLLTTAIMSFQRDVQPTAALVQGSARQDGLRVGRALVRRRNCVACHQIEDDGGDYQALVADPSLAPPLLTPEGAKVQPDWLYAFLKGPITIRPWLDVRMPTFDLEDEHWNQALDYFGAISETLGEFRPHSVVSSRGGSVATGSELFDLLRCQQCHVLDEIPADQPTENLAPDLRMTPDRLQADWIIDWIRDPQSIQPGTRMPAFWPDYPEAFYPQFDQNADQQIRSIRDHLLTFSGGPRPVEPVVELGDEP</sequence>
<dbReference type="SUPFAM" id="SSF46626">
    <property type="entry name" value="Cytochrome c"/>
    <property type="match status" value="4"/>
</dbReference>
<keyword evidence="4" id="KW-0249">Electron transport</keyword>
<dbReference type="Pfam" id="PF00034">
    <property type="entry name" value="Cytochrom_C"/>
    <property type="match status" value="1"/>
</dbReference>
<protein>
    <recommendedName>
        <fullName evidence="8">Cytochrome c domain-containing protein</fullName>
    </recommendedName>
</protein>
<dbReference type="SUPFAM" id="SSF48695">
    <property type="entry name" value="Multiheme cytochromes"/>
    <property type="match status" value="1"/>
</dbReference>
<evidence type="ECO:0000313" key="9">
    <source>
        <dbReference type="EMBL" id="SUZ90727.1"/>
    </source>
</evidence>
<dbReference type="InterPro" id="IPR051811">
    <property type="entry name" value="Cytochrome_c550/c551-like"/>
</dbReference>
<dbReference type="PROSITE" id="PS51007">
    <property type="entry name" value="CYTC"/>
    <property type="match status" value="4"/>
</dbReference>
<feature type="domain" description="Cytochrome c" evidence="8">
    <location>
        <begin position="365"/>
        <end position="460"/>
    </location>
</feature>
<dbReference type="PANTHER" id="PTHR37823:SF1">
    <property type="entry name" value="CYTOCHROME C-553-LIKE"/>
    <property type="match status" value="1"/>
</dbReference>
<feature type="transmembrane region" description="Helical" evidence="7">
    <location>
        <begin position="12"/>
        <end position="36"/>
    </location>
</feature>
<organism evidence="9">
    <name type="scientific">marine metagenome</name>
    <dbReference type="NCBI Taxonomy" id="408172"/>
    <lineage>
        <taxon>unclassified sequences</taxon>
        <taxon>metagenomes</taxon>
        <taxon>ecological metagenomes</taxon>
    </lineage>
</organism>
<dbReference type="PANTHER" id="PTHR37823">
    <property type="entry name" value="CYTOCHROME C-553-LIKE"/>
    <property type="match status" value="1"/>
</dbReference>
<dbReference type="InterPro" id="IPR036280">
    <property type="entry name" value="Multihaem_cyt_sf"/>
</dbReference>
<dbReference type="GO" id="GO:0046872">
    <property type="term" value="F:metal ion binding"/>
    <property type="evidence" value="ECO:0007669"/>
    <property type="project" value="UniProtKB-KW"/>
</dbReference>
<feature type="coiled-coil region" evidence="6">
    <location>
        <begin position="163"/>
        <end position="204"/>
    </location>
</feature>
<dbReference type="InterPro" id="IPR009056">
    <property type="entry name" value="Cyt_c-like_dom"/>
</dbReference>
<dbReference type="EMBL" id="UINC01001918">
    <property type="protein sequence ID" value="SUZ90727.1"/>
    <property type="molecule type" value="Genomic_DNA"/>
</dbReference>